<evidence type="ECO:0000313" key="5">
    <source>
        <dbReference type="Proteomes" id="UP000278180"/>
    </source>
</evidence>
<accession>A0A3M5JU30</accession>
<dbReference type="EMBL" id="RBTE01000311">
    <property type="protein sequence ID" value="RMT26878.1"/>
    <property type="molecule type" value="Genomic_DNA"/>
</dbReference>
<organism evidence="4 5">
    <name type="scientific">Pseudomonas savastanoi</name>
    <name type="common">Pseudomonas syringae pv. savastanoi</name>
    <dbReference type="NCBI Taxonomy" id="29438"/>
    <lineage>
        <taxon>Bacteria</taxon>
        <taxon>Pseudomonadati</taxon>
        <taxon>Pseudomonadota</taxon>
        <taxon>Gammaproteobacteria</taxon>
        <taxon>Pseudomonadales</taxon>
        <taxon>Pseudomonadaceae</taxon>
        <taxon>Pseudomonas</taxon>
    </lineage>
</organism>
<keyword evidence="1" id="KW-0479">Metal-binding</keyword>
<evidence type="ECO:0000313" key="4">
    <source>
        <dbReference type="EMBL" id="RMT26878.1"/>
    </source>
</evidence>
<dbReference type="PANTHER" id="PTHR35303:SF5">
    <property type="entry name" value="OS02G0197800 PROTEIN"/>
    <property type="match status" value="1"/>
</dbReference>
<evidence type="ECO:0000259" key="3">
    <source>
        <dbReference type="Pfam" id="PF06155"/>
    </source>
</evidence>
<proteinExistence type="predicted"/>
<dbReference type="AlphaFoldDB" id="A0A3M5JU30"/>
<comment type="caution">
    <text evidence="4">The sequence shown here is derived from an EMBL/GenBank/DDBJ whole genome shotgun (WGS) entry which is preliminary data.</text>
</comment>
<feature type="domain" description="Gamma-butyrobetaine hydroxylase-like N-terminal" evidence="3">
    <location>
        <begin position="118"/>
        <end position="200"/>
    </location>
</feature>
<dbReference type="PANTHER" id="PTHR35303">
    <property type="entry name" value="OS02G0197800 PROTEIN"/>
    <property type="match status" value="1"/>
</dbReference>
<name>A0A3M5JU30_PSESS</name>
<evidence type="ECO:0000256" key="1">
    <source>
        <dbReference type="ARBA" id="ARBA00022723"/>
    </source>
</evidence>
<keyword evidence="2" id="KW-0408">Iron</keyword>
<dbReference type="InterPro" id="IPR010376">
    <property type="entry name" value="GBBH-like_N"/>
</dbReference>
<dbReference type="Gene3D" id="3.30.2020.30">
    <property type="match status" value="1"/>
</dbReference>
<gene>
    <name evidence="4" type="ORF">ALP51_100023</name>
</gene>
<dbReference type="GO" id="GO:0046872">
    <property type="term" value="F:metal ion binding"/>
    <property type="evidence" value="ECO:0007669"/>
    <property type="project" value="UniProtKB-KW"/>
</dbReference>
<protein>
    <recommendedName>
        <fullName evidence="3">Gamma-butyrobetaine hydroxylase-like N-terminal domain-containing protein</fullName>
    </recommendedName>
</protein>
<reference evidence="4 5" key="1">
    <citation type="submission" date="2018-08" db="EMBL/GenBank/DDBJ databases">
        <title>Recombination of ecologically and evolutionarily significant loci maintains genetic cohesion in the Pseudomonas syringae species complex.</title>
        <authorList>
            <person name="Dillon M."/>
            <person name="Thakur S."/>
            <person name="Almeida R.N.D."/>
            <person name="Weir B.S."/>
            <person name="Guttman D.S."/>
        </authorList>
    </citation>
    <scope>NUCLEOTIDE SEQUENCE [LARGE SCALE GENOMIC DNA]</scope>
    <source>
        <strain evidence="4 5">ICMP 13684</strain>
    </source>
</reference>
<dbReference type="Pfam" id="PF06155">
    <property type="entry name" value="GBBH-like_N"/>
    <property type="match status" value="1"/>
</dbReference>
<dbReference type="Proteomes" id="UP000278180">
    <property type="component" value="Unassembled WGS sequence"/>
</dbReference>
<dbReference type="InterPro" id="IPR038492">
    <property type="entry name" value="GBBH-like_N_sf"/>
</dbReference>
<sequence length="235" mass="26060">MKASNVLPRLPGRSTRKPRTSVPVACTRCLSVCLRKSRSALAIWLSALTQHRLKSMQNTSTATWAIWPKTKTSRGISFKAASGWLQAARGSPLAAFLLLPVACSCSSLRLLSMLPTAIQLHKASKTLTLKYAPDEEYHLPAEFLRVHSPSAEVQGHGRPILQFGKLGVGLSKVEPAGQYALKLTFDDGHDSGLFTWEYLYELARRQESLWEGYLQELKKAGKSRDPSEQVIKLML</sequence>
<evidence type="ECO:0000256" key="2">
    <source>
        <dbReference type="ARBA" id="ARBA00023004"/>
    </source>
</evidence>